<dbReference type="Proteomes" id="UP000813462">
    <property type="component" value="Unassembled WGS sequence"/>
</dbReference>
<evidence type="ECO:0000256" key="2">
    <source>
        <dbReference type="SAM" id="Phobius"/>
    </source>
</evidence>
<dbReference type="GO" id="GO:0016020">
    <property type="term" value="C:membrane"/>
    <property type="evidence" value="ECO:0007669"/>
    <property type="project" value="TreeGrafter"/>
</dbReference>
<comment type="caution">
    <text evidence="4">The sequence shown here is derived from an EMBL/GenBank/DDBJ whole genome shotgun (WGS) entry which is preliminary data.</text>
</comment>
<accession>A0A978U7Q4</accession>
<protein>
    <recommendedName>
        <fullName evidence="3">PGG domain-containing protein</fullName>
    </recommendedName>
</protein>
<sequence>MALSMPRIESEDFNNLFNMTMRGKWEEVVKIYERDPSAHKVRVTKTGGTALHVAVTEDKEEIVSKLVEVISKYDKEALKVPNHSGYTPLHHAASNGSRTMCKCIAEAYPSLVDARTKNTETPLFIAALHGKRGAFFYLHSICSPNSDLRYSYTRRPQDGTTILHAAIDREYFHLAYQIIYLYEDLVDSVNENGLTPLHILATKSSAFKSGSNAGLWKRLIYEYIAIHCSSICLALKLEGIIVKKLKADPSNPQSHESEDREINIVEKSNEQEGSSATDVENPARKDHTGSQSTTPSAERNRISQADYGNFLLGFLLIILGMGSKRIVRSLQELKELKKKHKWSFQVMNELFDRSKIIYKHVHSGADRGELPPLQEEESDLIATVGMVDQGLKTESIVLIAAKNGVSEIVERILNEYPVAIQDRNEERKNILVLAAENRQASVYNLLISKDMLRESIIRKVDRNQNSVLHVAAVYSKDKPWPIPGFVKASIPPGISLRPNSKNETPEEVFSRTHEDLVNQGREWLIKTSESCSVVAALIAGVGFATSAAIPGGTLGDTGKPVFENAAAFDVFSISSLIALCFSVTALVMFLAILSSRFQEKDFDKDLPGKLLLGLSSLFVSIGAMLVSFCAGHFLMVEDKFKYAAFPVYAITCLPASIFAAAQFPLYFDLVQSTFKNPFDHLHRYK</sequence>
<keyword evidence="2" id="KW-0812">Transmembrane</keyword>
<dbReference type="Pfam" id="PF13962">
    <property type="entry name" value="PGG"/>
    <property type="match status" value="1"/>
</dbReference>
<dbReference type="PANTHER" id="PTHR24177:SF103">
    <property type="entry name" value="PGG DOMAIN-CONTAINING PROTEIN"/>
    <property type="match status" value="1"/>
</dbReference>
<dbReference type="AlphaFoldDB" id="A0A978U7Q4"/>
<feature type="transmembrane region" description="Helical" evidence="2">
    <location>
        <begin position="531"/>
        <end position="550"/>
    </location>
</feature>
<feature type="domain" description="PGG" evidence="3">
    <location>
        <begin position="522"/>
        <end position="634"/>
    </location>
</feature>
<dbReference type="SMART" id="SM00248">
    <property type="entry name" value="ANK"/>
    <property type="match status" value="7"/>
</dbReference>
<dbReference type="InterPro" id="IPR002110">
    <property type="entry name" value="Ankyrin_rpt"/>
</dbReference>
<dbReference type="InterPro" id="IPR026961">
    <property type="entry name" value="PGG_dom"/>
</dbReference>
<evidence type="ECO:0000313" key="4">
    <source>
        <dbReference type="EMBL" id="KAH7510468.1"/>
    </source>
</evidence>
<dbReference type="InterPro" id="IPR036770">
    <property type="entry name" value="Ankyrin_rpt-contain_sf"/>
</dbReference>
<feature type="region of interest" description="Disordered" evidence="1">
    <location>
        <begin position="248"/>
        <end position="299"/>
    </location>
</feature>
<feature type="transmembrane region" description="Helical" evidence="2">
    <location>
        <begin position="647"/>
        <end position="667"/>
    </location>
</feature>
<dbReference type="Gene3D" id="1.25.40.20">
    <property type="entry name" value="Ankyrin repeat-containing domain"/>
    <property type="match status" value="2"/>
</dbReference>
<evidence type="ECO:0000256" key="1">
    <source>
        <dbReference type="SAM" id="MobiDB-lite"/>
    </source>
</evidence>
<feature type="compositionally biased region" description="Basic and acidic residues" evidence="1">
    <location>
        <begin position="255"/>
        <end position="270"/>
    </location>
</feature>
<feature type="transmembrane region" description="Helical" evidence="2">
    <location>
        <begin position="307"/>
        <end position="327"/>
    </location>
</feature>
<feature type="transmembrane region" description="Helical" evidence="2">
    <location>
        <begin position="570"/>
        <end position="593"/>
    </location>
</feature>
<dbReference type="PANTHER" id="PTHR24177">
    <property type="entry name" value="CASKIN"/>
    <property type="match status" value="1"/>
</dbReference>
<gene>
    <name evidence="4" type="ORF">FEM48_ZijujUnG0128700</name>
</gene>
<evidence type="ECO:0000313" key="5">
    <source>
        <dbReference type="Proteomes" id="UP000813462"/>
    </source>
</evidence>
<dbReference type="EMBL" id="JAEACU010000529">
    <property type="protein sequence ID" value="KAH7510468.1"/>
    <property type="molecule type" value="Genomic_DNA"/>
</dbReference>
<organism evidence="4 5">
    <name type="scientific">Ziziphus jujuba var. spinosa</name>
    <dbReference type="NCBI Taxonomy" id="714518"/>
    <lineage>
        <taxon>Eukaryota</taxon>
        <taxon>Viridiplantae</taxon>
        <taxon>Streptophyta</taxon>
        <taxon>Embryophyta</taxon>
        <taxon>Tracheophyta</taxon>
        <taxon>Spermatophyta</taxon>
        <taxon>Magnoliopsida</taxon>
        <taxon>eudicotyledons</taxon>
        <taxon>Gunneridae</taxon>
        <taxon>Pentapetalae</taxon>
        <taxon>rosids</taxon>
        <taxon>fabids</taxon>
        <taxon>Rosales</taxon>
        <taxon>Rhamnaceae</taxon>
        <taxon>Paliureae</taxon>
        <taxon>Ziziphus</taxon>
    </lineage>
</organism>
<dbReference type="SUPFAM" id="SSF48403">
    <property type="entry name" value="Ankyrin repeat"/>
    <property type="match status" value="2"/>
</dbReference>
<name>A0A978U7Q4_ZIZJJ</name>
<evidence type="ECO:0000259" key="3">
    <source>
        <dbReference type="Pfam" id="PF13962"/>
    </source>
</evidence>
<reference evidence="4" key="1">
    <citation type="journal article" date="2021" name="Front. Plant Sci.">
        <title>Chromosome-Scale Genome Assembly for Chinese Sour Jujube and Insights Into Its Genome Evolution and Domestication Signature.</title>
        <authorList>
            <person name="Shen L.-Y."/>
            <person name="Luo H."/>
            <person name="Wang X.-L."/>
            <person name="Wang X.-M."/>
            <person name="Qiu X.-J."/>
            <person name="Liu H."/>
            <person name="Zhou S.-S."/>
            <person name="Jia K.-H."/>
            <person name="Nie S."/>
            <person name="Bao Y.-T."/>
            <person name="Zhang R.-G."/>
            <person name="Yun Q.-Z."/>
            <person name="Chai Y.-H."/>
            <person name="Lu J.-Y."/>
            <person name="Li Y."/>
            <person name="Zhao S.-W."/>
            <person name="Mao J.-F."/>
            <person name="Jia S.-G."/>
            <person name="Mao Y.-M."/>
        </authorList>
    </citation>
    <scope>NUCLEOTIDE SEQUENCE</scope>
    <source>
        <strain evidence="4">AT0</strain>
        <tissue evidence="4">Leaf</tissue>
    </source>
</reference>
<feature type="transmembrane region" description="Helical" evidence="2">
    <location>
        <begin position="614"/>
        <end position="635"/>
    </location>
</feature>
<keyword evidence="2" id="KW-1133">Transmembrane helix</keyword>
<keyword evidence="2" id="KW-0472">Membrane</keyword>
<dbReference type="Pfam" id="PF12796">
    <property type="entry name" value="Ank_2"/>
    <property type="match status" value="1"/>
</dbReference>
<proteinExistence type="predicted"/>